<evidence type="ECO:0000256" key="1">
    <source>
        <dbReference type="SAM" id="MobiDB-lite"/>
    </source>
</evidence>
<dbReference type="EMBL" id="JABSTU010000006">
    <property type="protein sequence ID" value="KAH8027395.1"/>
    <property type="molecule type" value="Genomic_DNA"/>
</dbReference>
<sequence>MEEWKERTKGCDSGTLTKETHAALYQTPQGLIEISRYCLGELKLTYVLLGKIQTDCLEDRFGKYRQLAGAQYHVSIRQVYECENKLRLQSTLPTVVNTVSVSDPDEQWQDLDSEANCSGPGCNVVVTEETLSKMKDIIPVLVYVAGYAAYAALKKLKCDKCREALSLNKEISVSVADKHYDLIRSMDRGGLVHPAMSVVNAVAHNYAVVEQLSQNEVFLKLSNQRQVVTNLTVELLTNDESSDFDTCDDGHTSEIRPQVHYAHMPKGVGSADICRELVKHFKLSELKCVQKYGMGKFEVTFANDEASRRFSDNPVLAIHDARIRFQYRGVRVKVVRVIGFPADADVCIIAQLLGMYGVVLDVSREESAFLPGVLSGILVVRMEMHKSVRNLHQFALKCKHCGGDHGSSECKARTNSSAAPPVASSSQEQVSGVAEDREATPGDAKGSTQPQPEPISDRAPGGEKQEAGLKLAKAPTLSAAAEPSPASPAGASETSPADAPTAEDKEEPMSWTDAVRGKKRRAGRSPGPSKERLAAALSGGPGSQKDDLPVVKRPAATV</sequence>
<proteinExistence type="predicted"/>
<reference evidence="2" key="2">
    <citation type="submission" date="2021-09" db="EMBL/GenBank/DDBJ databases">
        <authorList>
            <person name="Jia N."/>
            <person name="Wang J."/>
            <person name="Shi W."/>
            <person name="Du L."/>
            <person name="Sun Y."/>
            <person name="Zhan W."/>
            <person name="Jiang J."/>
            <person name="Wang Q."/>
            <person name="Zhang B."/>
            <person name="Ji P."/>
            <person name="Sakyi L.B."/>
            <person name="Cui X."/>
            <person name="Yuan T."/>
            <person name="Jiang B."/>
            <person name="Yang W."/>
            <person name="Lam T.T.-Y."/>
            <person name="Chang Q."/>
            <person name="Ding S."/>
            <person name="Wang X."/>
            <person name="Zhu J."/>
            <person name="Ruan X."/>
            <person name="Zhao L."/>
            <person name="Wei J."/>
            <person name="Que T."/>
            <person name="Du C."/>
            <person name="Cheng J."/>
            <person name="Dai P."/>
            <person name="Han X."/>
            <person name="Huang E."/>
            <person name="Gao Y."/>
            <person name="Liu J."/>
            <person name="Shao H."/>
            <person name="Ye R."/>
            <person name="Li L."/>
            <person name="Wei W."/>
            <person name="Wang X."/>
            <person name="Wang C."/>
            <person name="Huo Q."/>
            <person name="Li W."/>
            <person name="Guo W."/>
            <person name="Chen H."/>
            <person name="Chen S."/>
            <person name="Zhou L."/>
            <person name="Zhou L."/>
            <person name="Ni X."/>
            <person name="Tian J."/>
            <person name="Zhou Y."/>
            <person name="Sheng Y."/>
            <person name="Liu T."/>
            <person name="Pan Y."/>
            <person name="Xia L."/>
            <person name="Li J."/>
            <person name="Zhao F."/>
            <person name="Cao W."/>
        </authorList>
    </citation>
    <scope>NUCLEOTIDE SEQUENCE</scope>
    <source>
        <strain evidence="2">Rmic-2018</strain>
        <tissue evidence="2">Larvae</tissue>
    </source>
</reference>
<organism evidence="2 3">
    <name type="scientific">Rhipicephalus microplus</name>
    <name type="common">Cattle tick</name>
    <name type="synonym">Boophilus microplus</name>
    <dbReference type="NCBI Taxonomy" id="6941"/>
    <lineage>
        <taxon>Eukaryota</taxon>
        <taxon>Metazoa</taxon>
        <taxon>Ecdysozoa</taxon>
        <taxon>Arthropoda</taxon>
        <taxon>Chelicerata</taxon>
        <taxon>Arachnida</taxon>
        <taxon>Acari</taxon>
        <taxon>Parasitiformes</taxon>
        <taxon>Ixodida</taxon>
        <taxon>Ixodoidea</taxon>
        <taxon>Ixodidae</taxon>
        <taxon>Rhipicephalinae</taxon>
        <taxon>Rhipicephalus</taxon>
        <taxon>Boophilus</taxon>
    </lineage>
</organism>
<feature type="compositionally biased region" description="Low complexity" evidence="1">
    <location>
        <begin position="474"/>
        <end position="497"/>
    </location>
</feature>
<dbReference type="VEuPathDB" id="VectorBase:LOC119182880"/>
<protein>
    <submittedName>
        <fullName evidence="2">Uncharacterized protein</fullName>
    </submittedName>
</protein>
<feature type="region of interest" description="Disordered" evidence="1">
    <location>
        <begin position="405"/>
        <end position="558"/>
    </location>
</feature>
<evidence type="ECO:0000313" key="2">
    <source>
        <dbReference type="EMBL" id="KAH8027395.1"/>
    </source>
</evidence>
<comment type="caution">
    <text evidence="2">The sequence shown here is derived from an EMBL/GenBank/DDBJ whole genome shotgun (WGS) entry which is preliminary data.</text>
</comment>
<gene>
    <name evidence="2" type="ORF">HPB51_005223</name>
</gene>
<name>A0A9J6DYU4_RHIMP</name>
<keyword evidence="3" id="KW-1185">Reference proteome</keyword>
<reference evidence="2" key="1">
    <citation type="journal article" date="2020" name="Cell">
        <title>Large-Scale Comparative Analyses of Tick Genomes Elucidate Their Genetic Diversity and Vector Capacities.</title>
        <authorList>
            <consortium name="Tick Genome and Microbiome Consortium (TIGMIC)"/>
            <person name="Jia N."/>
            <person name="Wang J."/>
            <person name="Shi W."/>
            <person name="Du L."/>
            <person name="Sun Y."/>
            <person name="Zhan W."/>
            <person name="Jiang J.F."/>
            <person name="Wang Q."/>
            <person name="Zhang B."/>
            <person name="Ji P."/>
            <person name="Bell-Sakyi L."/>
            <person name="Cui X.M."/>
            <person name="Yuan T.T."/>
            <person name="Jiang B.G."/>
            <person name="Yang W.F."/>
            <person name="Lam T.T."/>
            <person name="Chang Q.C."/>
            <person name="Ding S.J."/>
            <person name="Wang X.J."/>
            <person name="Zhu J.G."/>
            <person name="Ruan X.D."/>
            <person name="Zhao L."/>
            <person name="Wei J.T."/>
            <person name="Ye R.Z."/>
            <person name="Que T.C."/>
            <person name="Du C.H."/>
            <person name="Zhou Y.H."/>
            <person name="Cheng J.X."/>
            <person name="Dai P.F."/>
            <person name="Guo W.B."/>
            <person name="Han X.H."/>
            <person name="Huang E.J."/>
            <person name="Li L.F."/>
            <person name="Wei W."/>
            <person name="Gao Y.C."/>
            <person name="Liu J.Z."/>
            <person name="Shao H.Z."/>
            <person name="Wang X."/>
            <person name="Wang C.C."/>
            <person name="Yang T.C."/>
            <person name="Huo Q.B."/>
            <person name="Li W."/>
            <person name="Chen H.Y."/>
            <person name="Chen S.E."/>
            <person name="Zhou L.G."/>
            <person name="Ni X.B."/>
            <person name="Tian J.H."/>
            <person name="Sheng Y."/>
            <person name="Liu T."/>
            <person name="Pan Y.S."/>
            <person name="Xia L.Y."/>
            <person name="Li J."/>
            <person name="Zhao F."/>
            <person name="Cao W.C."/>
        </authorList>
    </citation>
    <scope>NUCLEOTIDE SEQUENCE</scope>
    <source>
        <strain evidence="2">Rmic-2018</strain>
    </source>
</reference>
<feature type="compositionally biased region" description="Low complexity" evidence="1">
    <location>
        <begin position="416"/>
        <end position="426"/>
    </location>
</feature>
<evidence type="ECO:0000313" key="3">
    <source>
        <dbReference type="Proteomes" id="UP000821866"/>
    </source>
</evidence>
<dbReference type="Proteomes" id="UP000821866">
    <property type="component" value="Chromosome 4"/>
</dbReference>
<accession>A0A9J6DYU4</accession>
<dbReference type="AlphaFoldDB" id="A0A9J6DYU4"/>